<evidence type="ECO:0000256" key="6">
    <source>
        <dbReference type="RuleBase" id="RU004057"/>
    </source>
</evidence>
<feature type="transmembrane region" description="Helical" evidence="7">
    <location>
        <begin position="134"/>
        <end position="161"/>
    </location>
</feature>
<dbReference type="PANTHER" id="PTHR30625">
    <property type="entry name" value="PROTEIN TOLQ"/>
    <property type="match status" value="1"/>
</dbReference>
<reference evidence="9 10" key="1">
    <citation type="submission" date="2016-10" db="EMBL/GenBank/DDBJ databases">
        <title>Silvanigrella aquatica sp. nov., isolated from a freshwater lake located in the Black Forest, Germany, description of Silvanigrellaceae fam. nov., Silvanigrellales ord. nov., reclassification of the order Bdellovibrionales in the class Oligoflexia, reclassification of the families Bacteriovoracaceae and Halobacteriovoraceae in the new order Bacteriovoracales ord. nov., and reclassification of the family Pseudobacteriovoracaceae in the order Oligoflexiales.</title>
        <authorList>
            <person name="Hahn M.W."/>
            <person name="Schmidt J."/>
            <person name="Koll U."/>
            <person name="Rohde M."/>
            <person name="Verbag S."/>
            <person name="Pitt A."/>
            <person name="Nakai R."/>
            <person name="Naganuma T."/>
            <person name="Lang E."/>
        </authorList>
    </citation>
    <scope>NUCLEOTIDE SEQUENCE [LARGE SCALE GENOMIC DNA]</scope>
    <source>
        <strain evidence="9 10">MWH-Nonnen-W8red</strain>
    </source>
</reference>
<keyword evidence="6" id="KW-0813">Transport</keyword>
<keyword evidence="6" id="KW-0653">Protein transport</keyword>
<comment type="similarity">
    <text evidence="6">Belongs to the exbB/tolQ family.</text>
</comment>
<keyword evidence="3 7" id="KW-0812">Transmembrane</keyword>
<dbReference type="InterPro" id="IPR002898">
    <property type="entry name" value="MotA_ExbB_proton_chnl"/>
</dbReference>
<accession>A0A1L4CWU6</accession>
<dbReference type="OrthoDB" id="5291512at2"/>
<evidence type="ECO:0000256" key="2">
    <source>
        <dbReference type="ARBA" id="ARBA00022475"/>
    </source>
</evidence>
<keyword evidence="5 7" id="KW-0472">Membrane</keyword>
<dbReference type="AlphaFoldDB" id="A0A1L4CWU6"/>
<proteinExistence type="inferred from homology"/>
<dbReference type="KEGG" id="saqi:AXG55_00060"/>
<dbReference type="RefSeq" id="WP_148696114.1">
    <property type="nucleotide sequence ID" value="NZ_CP017834.1"/>
</dbReference>
<feature type="transmembrane region" description="Helical" evidence="7">
    <location>
        <begin position="12"/>
        <end position="41"/>
    </location>
</feature>
<evidence type="ECO:0000256" key="5">
    <source>
        <dbReference type="ARBA" id="ARBA00023136"/>
    </source>
</evidence>
<name>A0A1L4CWU6_9BACT</name>
<keyword evidence="2" id="KW-1003">Cell membrane</keyword>
<organism evidence="9 10">
    <name type="scientific">Silvanigrella aquatica</name>
    <dbReference type="NCBI Taxonomy" id="1915309"/>
    <lineage>
        <taxon>Bacteria</taxon>
        <taxon>Pseudomonadati</taxon>
        <taxon>Bdellovibrionota</taxon>
        <taxon>Oligoflexia</taxon>
        <taxon>Silvanigrellales</taxon>
        <taxon>Silvanigrellaceae</taxon>
        <taxon>Silvanigrella</taxon>
    </lineage>
</organism>
<dbReference type="PANTHER" id="PTHR30625:SF3">
    <property type="entry name" value="TOL-PAL SYSTEM PROTEIN TOLQ"/>
    <property type="match status" value="1"/>
</dbReference>
<evidence type="ECO:0000313" key="9">
    <source>
        <dbReference type="EMBL" id="APJ02414.1"/>
    </source>
</evidence>
<protein>
    <recommendedName>
        <fullName evidence="8">MotA/TolQ/ExbB proton channel domain-containing protein</fullName>
    </recommendedName>
</protein>
<keyword evidence="4 7" id="KW-1133">Transmembrane helix</keyword>
<evidence type="ECO:0000256" key="1">
    <source>
        <dbReference type="ARBA" id="ARBA00004651"/>
    </source>
</evidence>
<gene>
    <name evidence="9" type="ORF">AXG55_00060</name>
</gene>
<dbReference type="Proteomes" id="UP000184731">
    <property type="component" value="Chromosome"/>
</dbReference>
<comment type="subcellular location">
    <subcellularLocation>
        <location evidence="1">Cell membrane</location>
        <topology evidence="1">Multi-pass membrane protein</topology>
    </subcellularLocation>
    <subcellularLocation>
        <location evidence="6">Membrane</location>
        <topology evidence="6">Multi-pass membrane protein</topology>
    </subcellularLocation>
</comment>
<evidence type="ECO:0000313" key="10">
    <source>
        <dbReference type="Proteomes" id="UP000184731"/>
    </source>
</evidence>
<feature type="transmembrane region" description="Helical" evidence="7">
    <location>
        <begin position="181"/>
        <end position="202"/>
    </location>
</feature>
<evidence type="ECO:0000256" key="4">
    <source>
        <dbReference type="ARBA" id="ARBA00022989"/>
    </source>
</evidence>
<sequence>MDTVAESSKIDWFSIILNGGPVGLAIMILLAVMSVWAWVVIIGKLRSLSNLHNLSERFLSNFWEAKSLSELNLRVKDMDYSPAREVFRSGFNEMIRVLQTREKRGATGSIPFDTVKRTLSRQKMLEETHLGSNLSILAVCSSAGPFIGLFGTVVGIIRAFHDIGSSGASSLAAVAPGISEALIATALGLFVAIPAVIFYNILINRIKKHLVLLDGFSSDFINILERHYTIKSDQEPNH</sequence>
<dbReference type="EMBL" id="CP017834">
    <property type="protein sequence ID" value="APJ02414.1"/>
    <property type="molecule type" value="Genomic_DNA"/>
</dbReference>
<feature type="domain" description="MotA/TolQ/ExbB proton channel" evidence="8">
    <location>
        <begin position="82"/>
        <end position="210"/>
    </location>
</feature>
<keyword evidence="10" id="KW-1185">Reference proteome</keyword>
<dbReference type="GO" id="GO:0005886">
    <property type="term" value="C:plasma membrane"/>
    <property type="evidence" value="ECO:0007669"/>
    <property type="project" value="UniProtKB-SubCell"/>
</dbReference>
<evidence type="ECO:0000256" key="7">
    <source>
        <dbReference type="SAM" id="Phobius"/>
    </source>
</evidence>
<dbReference type="InterPro" id="IPR050790">
    <property type="entry name" value="ExbB/TolQ_transport"/>
</dbReference>
<dbReference type="STRING" id="1915309.AXG55_00060"/>
<evidence type="ECO:0000256" key="3">
    <source>
        <dbReference type="ARBA" id="ARBA00022692"/>
    </source>
</evidence>
<dbReference type="GO" id="GO:0017038">
    <property type="term" value="P:protein import"/>
    <property type="evidence" value="ECO:0007669"/>
    <property type="project" value="TreeGrafter"/>
</dbReference>
<evidence type="ECO:0000259" key="8">
    <source>
        <dbReference type="Pfam" id="PF01618"/>
    </source>
</evidence>
<dbReference type="Pfam" id="PF01618">
    <property type="entry name" value="MotA_ExbB"/>
    <property type="match status" value="1"/>
</dbReference>